<feature type="transmembrane region" description="Helical" evidence="6">
    <location>
        <begin position="94"/>
        <end position="116"/>
    </location>
</feature>
<keyword evidence="3 6" id="KW-0812">Transmembrane</keyword>
<evidence type="ECO:0000259" key="7">
    <source>
        <dbReference type="Pfam" id="PF01292"/>
    </source>
</evidence>
<dbReference type="EMBL" id="CP039268">
    <property type="protein sequence ID" value="QGU33608.1"/>
    <property type="molecule type" value="Genomic_DNA"/>
</dbReference>
<feature type="transmembrane region" description="Helical" evidence="6">
    <location>
        <begin position="40"/>
        <end position="61"/>
    </location>
</feature>
<dbReference type="InterPro" id="IPR016174">
    <property type="entry name" value="Di-haem_cyt_TM"/>
</dbReference>
<gene>
    <name evidence="8" type="ORF">E6P07_11855</name>
</gene>
<dbReference type="OrthoDB" id="196472at2"/>
<keyword evidence="2" id="KW-1003">Cell membrane</keyword>
<evidence type="ECO:0000256" key="2">
    <source>
        <dbReference type="ARBA" id="ARBA00022475"/>
    </source>
</evidence>
<feature type="domain" description="Cytochrome b561 bacterial/Ni-hydrogenase" evidence="7">
    <location>
        <begin position="9"/>
        <end position="178"/>
    </location>
</feature>
<feature type="transmembrane region" description="Helical" evidence="6">
    <location>
        <begin position="196"/>
        <end position="217"/>
    </location>
</feature>
<dbReference type="GO" id="GO:0005886">
    <property type="term" value="C:plasma membrane"/>
    <property type="evidence" value="ECO:0007669"/>
    <property type="project" value="UniProtKB-SubCell"/>
</dbReference>
<accession>A0A6I6EAI0</accession>
<proteinExistence type="predicted"/>
<evidence type="ECO:0000256" key="4">
    <source>
        <dbReference type="ARBA" id="ARBA00022989"/>
    </source>
</evidence>
<evidence type="ECO:0000256" key="1">
    <source>
        <dbReference type="ARBA" id="ARBA00004651"/>
    </source>
</evidence>
<evidence type="ECO:0000256" key="6">
    <source>
        <dbReference type="SAM" id="Phobius"/>
    </source>
</evidence>
<dbReference type="InterPro" id="IPR051542">
    <property type="entry name" value="Hydrogenase_cytochrome"/>
</dbReference>
<dbReference type="Gene3D" id="1.20.950.20">
    <property type="entry name" value="Transmembrane di-heme cytochromes, Chain C"/>
    <property type="match status" value="1"/>
</dbReference>
<protein>
    <submittedName>
        <fullName evidence="8">Cytochrome B</fullName>
    </submittedName>
</protein>
<evidence type="ECO:0000256" key="3">
    <source>
        <dbReference type="ARBA" id="ARBA00022692"/>
    </source>
</evidence>
<keyword evidence="5 6" id="KW-0472">Membrane</keyword>
<reference evidence="8 9" key="1">
    <citation type="submission" date="2019-12" db="EMBL/GenBank/DDBJ databases">
        <title>The complete genome of the thermophilic, anoxygenic phototrophic gammaproteobacterium Thermochromatium tepidum.</title>
        <authorList>
            <person name="Sattley W.M."/>
            <person name="Swingley W.D."/>
            <person name="Burchell B.M."/>
            <person name="Gurbani S.A."/>
            <person name="Kujawa C.M."/>
            <person name="Nuccio D.A."/>
            <person name="Schladweiler J."/>
            <person name="Shaffer K.N."/>
            <person name="Stokes L.M."/>
            <person name="Touchman J.W."/>
            <person name="Blankenship R.E."/>
            <person name="Madigan M.T."/>
        </authorList>
    </citation>
    <scope>NUCLEOTIDE SEQUENCE [LARGE SCALE GENOMIC DNA]</scope>
    <source>
        <strain evidence="8 9">ATCC 43061</strain>
    </source>
</reference>
<dbReference type="KEGG" id="ttp:E6P07_11855"/>
<evidence type="ECO:0000256" key="5">
    <source>
        <dbReference type="ARBA" id="ARBA00023136"/>
    </source>
</evidence>
<keyword evidence="9" id="KW-1185">Reference proteome</keyword>
<evidence type="ECO:0000313" key="8">
    <source>
        <dbReference type="EMBL" id="QGU33608.1"/>
    </source>
</evidence>
<sequence length="232" mass="25189">MQAHRIKLWDLPTRLFHWLLVLLVALAFATGLTGGSWIGWHGWIGLAILGLIVFRIVWGFIGSTYVRFSQFIPGPHTILSYLRGRWHGMGHNPLGGISVLVLLTLLLVQGLTGLFANDDIAFSGPLRSLVSSETSRWLSGLHRQSIWIIGGFVALHIAAILFHTWVRGDNLIWPMITGYKMTQEPLAHSARGGGPLALVLALAITAGAVWIAAGGLLPPQPPPPPAGSVLDW</sequence>
<dbReference type="PANTHER" id="PTHR30485">
    <property type="entry name" value="NI/FE-HYDROGENASE 1 B-TYPE CYTOCHROME SUBUNIT"/>
    <property type="match status" value="1"/>
</dbReference>
<keyword evidence="4 6" id="KW-1133">Transmembrane helix</keyword>
<dbReference type="RefSeq" id="WP_153975797.1">
    <property type="nucleotide sequence ID" value="NZ_CP039268.1"/>
</dbReference>
<dbReference type="AlphaFoldDB" id="A0A6I6EAI0"/>
<dbReference type="GO" id="GO:0022904">
    <property type="term" value="P:respiratory electron transport chain"/>
    <property type="evidence" value="ECO:0007669"/>
    <property type="project" value="InterPro"/>
</dbReference>
<feature type="transmembrane region" description="Helical" evidence="6">
    <location>
        <begin position="15"/>
        <end position="34"/>
    </location>
</feature>
<dbReference type="SUPFAM" id="SSF81342">
    <property type="entry name" value="Transmembrane di-heme cytochromes"/>
    <property type="match status" value="1"/>
</dbReference>
<feature type="transmembrane region" description="Helical" evidence="6">
    <location>
        <begin position="146"/>
        <end position="166"/>
    </location>
</feature>
<dbReference type="Pfam" id="PF01292">
    <property type="entry name" value="Ni_hydr_CYTB"/>
    <property type="match status" value="1"/>
</dbReference>
<comment type="subcellular location">
    <subcellularLocation>
        <location evidence="1">Cell membrane</location>
        <topology evidence="1">Multi-pass membrane protein</topology>
    </subcellularLocation>
</comment>
<name>A0A6I6EAI0_THETI</name>
<dbReference type="Proteomes" id="UP000426424">
    <property type="component" value="Chromosome"/>
</dbReference>
<dbReference type="InterPro" id="IPR011577">
    <property type="entry name" value="Cyt_b561_bac/Ni-Hgenase"/>
</dbReference>
<organism evidence="8 9">
    <name type="scientific">Thermochromatium tepidum ATCC 43061</name>
    <dbReference type="NCBI Taxonomy" id="316276"/>
    <lineage>
        <taxon>Bacteria</taxon>
        <taxon>Pseudomonadati</taxon>
        <taxon>Pseudomonadota</taxon>
        <taxon>Gammaproteobacteria</taxon>
        <taxon>Chromatiales</taxon>
        <taxon>Chromatiaceae</taxon>
        <taxon>Thermochromatium</taxon>
    </lineage>
</organism>
<evidence type="ECO:0000313" key="9">
    <source>
        <dbReference type="Proteomes" id="UP000426424"/>
    </source>
</evidence>
<dbReference type="GO" id="GO:0020037">
    <property type="term" value="F:heme binding"/>
    <property type="evidence" value="ECO:0007669"/>
    <property type="project" value="TreeGrafter"/>
</dbReference>
<dbReference type="GO" id="GO:0009055">
    <property type="term" value="F:electron transfer activity"/>
    <property type="evidence" value="ECO:0007669"/>
    <property type="project" value="InterPro"/>
</dbReference>
<dbReference type="PANTHER" id="PTHR30485:SF2">
    <property type="entry name" value="BLL0597 PROTEIN"/>
    <property type="match status" value="1"/>
</dbReference>